<dbReference type="Proteomes" id="UP000235672">
    <property type="component" value="Unassembled WGS sequence"/>
</dbReference>
<reference evidence="1 2" key="1">
    <citation type="submission" date="2016-05" db="EMBL/GenBank/DDBJ databases">
        <title>A degradative enzymes factory behind the ericoid mycorrhizal symbiosis.</title>
        <authorList>
            <consortium name="DOE Joint Genome Institute"/>
            <person name="Martino E."/>
            <person name="Morin E."/>
            <person name="Grelet G."/>
            <person name="Kuo A."/>
            <person name="Kohler A."/>
            <person name="Daghino S."/>
            <person name="Barry K."/>
            <person name="Choi C."/>
            <person name="Cichocki N."/>
            <person name="Clum A."/>
            <person name="Copeland A."/>
            <person name="Hainaut M."/>
            <person name="Haridas S."/>
            <person name="Labutti K."/>
            <person name="Lindquist E."/>
            <person name="Lipzen A."/>
            <person name="Khouja H.-R."/>
            <person name="Murat C."/>
            <person name="Ohm R."/>
            <person name="Olson A."/>
            <person name="Spatafora J."/>
            <person name="Veneault-Fourrey C."/>
            <person name="Henrissat B."/>
            <person name="Grigoriev I."/>
            <person name="Martin F."/>
            <person name="Perotto S."/>
        </authorList>
    </citation>
    <scope>NUCLEOTIDE SEQUENCE [LARGE SCALE GENOMIC DNA]</scope>
    <source>
        <strain evidence="1 2">UAMH 7357</strain>
    </source>
</reference>
<evidence type="ECO:0000313" key="1">
    <source>
        <dbReference type="EMBL" id="PMD19978.1"/>
    </source>
</evidence>
<proteinExistence type="predicted"/>
<dbReference type="EMBL" id="KZ613487">
    <property type="protein sequence ID" value="PMD19978.1"/>
    <property type="molecule type" value="Genomic_DNA"/>
</dbReference>
<gene>
    <name evidence="1" type="ORF">NA56DRAFT_705220</name>
</gene>
<name>A0A2J6Q139_9HELO</name>
<keyword evidence="2" id="KW-1185">Reference proteome</keyword>
<dbReference type="AlphaFoldDB" id="A0A2J6Q139"/>
<accession>A0A2J6Q139</accession>
<sequence>MATNSSGDGEHAVAPIEHDEKTRFMWFSRFNLPSMWITMTRQEGTSSNLCFWGMRGFAFAAPLLGVISNDIGPNDNYV</sequence>
<organism evidence="1 2">
    <name type="scientific">Hyaloscypha hepaticicola</name>
    <dbReference type="NCBI Taxonomy" id="2082293"/>
    <lineage>
        <taxon>Eukaryota</taxon>
        <taxon>Fungi</taxon>
        <taxon>Dikarya</taxon>
        <taxon>Ascomycota</taxon>
        <taxon>Pezizomycotina</taxon>
        <taxon>Leotiomycetes</taxon>
        <taxon>Helotiales</taxon>
        <taxon>Hyaloscyphaceae</taxon>
        <taxon>Hyaloscypha</taxon>
    </lineage>
</organism>
<dbReference type="OrthoDB" id="4161376at2759"/>
<evidence type="ECO:0000313" key="2">
    <source>
        <dbReference type="Proteomes" id="UP000235672"/>
    </source>
</evidence>
<protein>
    <submittedName>
        <fullName evidence="1">Uncharacterized protein</fullName>
    </submittedName>
</protein>